<dbReference type="Proteomes" id="UP001063166">
    <property type="component" value="Unassembled WGS sequence"/>
</dbReference>
<feature type="transmembrane region" description="Helical" evidence="2">
    <location>
        <begin position="252"/>
        <end position="274"/>
    </location>
</feature>
<gene>
    <name evidence="3" type="ORF">LshimejAT787_1303310</name>
</gene>
<organism evidence="3 4">
    <name type="scientific">Lyophyllum shimeji</name>
    <name type="common">Hon-shimeji</name>
    <name type="synonym">Tricholoma shimeji</name>
    <dbReference type="NCBI Taxonomy" id="47721"/>
    <lineage>
        <taxon>Eukaryota</taxon>
        <taxon>Fungi</taxon>
        <taxon>Dikarya</taxon>
        <taxon>Basidiomycota</taxon>
        <taxon>Agaricomycotina</taxon>
        <taxon>Agaricomycetes</taxon>
        <taxon>Agaricomycetidae</taxon>
        <taxon>Agaricales</taxon>
        <taxon>Tricholomatineae</taxon>
        <taxon>Lyophyllaceae</taxon>
        <taxon>Lyophyllum</taxon>
    </lineage>
</organism>
<evidence type="ECO:0000313" key="4">
    <source>
        <dbReference type="Proteomes" id="UP001063166"/>
    </source>
</evidence>
<keyword evidence="4" id="KW-1185">Reference proteome</keyword>
<comment type="caution">
    <text evidence="3">The sequence shown here is derived from an EMBL/GenBank/DDBJ whole genome shotgun (WGS) entry which is preliminary data.</text>
</comment>
<feature type="transmembrane region" description="Helical" evidence="2">
    <location>
        <begin position="304"/>
        <end position="330"/>
    </location>
</feature>
<dbReference type="EMBL" id="BRPK01000013">
    <property type="protein sequence ID" value="GLB43430.1"/>
    <property type="molecule type" value="Genomic_DNA"/>
</dbReference>
<evidence type="ECO:0000313" key="3">
    <source>
        <dbReference type="EMBL" id="GLB43430.1"/>
    </source>
</evidence>
<sequence>MRSQCEECHSAGLNCELDCYPCSNCVERGFADVCPARQARSDLAQPTHSSKEGSQQPAVACRFVHSLRAALSALLVPSVQIYKSAKNVTFLRYLYLPVLLFLPLYYFSQASSVLDSAERCKDEYAEWIGVLETRIVDLDATASSVTLTNPGDIELQPLPRSTTRVEQERPRTAPDSIRVPPPYSSTPAPSSPLVRPPPPASMIKLEEDWCRYLGSRVVEWKIAATTACVFVAASPTIFQIPDASDDPITRSIAFLALCRALSGVIFGPIFPMYFRGTRTRTVHFAMLWSQEAKKSERSVFWGPWIMLSLPAVATCWATIFFLLAIFAYIWRTGSTADPSDWQNASPGRPPMSIDLALALRIVITFITVIDLGCLVWIWRVLRFYSSQVWRDQDGGDGFPASPGLNTRRRSGNLTP</sequence>
<feature type="compositionally biased region" description="Basic and acidic residues" evidence="1">
    <location>
        <begin position="163"/>
        <end position="172"/>
    </location>
</feature>
<proteinExistence type="predicted"/>
<reference evidence="3" key="1">
    <citation type="submission" date="2022-07" db="EMBL/GenBank/DDBJ databases">
        <title>The genome of Lyophyllum shimeji provides insight into the initial evolution of ectomycorrhizal fungal genome.</title>
        <authorList>
            <person name="Kobayashi Y."/>
            <person name="Shibata T."/>
            <person name="Hirakawa H."/>
            <person name="Shigenobu S."/>
            <person name="Nishiyama T."/>
            <person name="Yamada A."/>
            <person name="Hasebe M."/>
            <person name="Kawaguchi M."/>
        </authorList>
    </citation>
    <scope>NUCLEOTIDE SEQUENCE</scope>
    <source>
        <strain evidence="3">AT787</strain>
    </source>
</reference>
<dbReference type="OrthoDB" id="3052987at2759"/>
<keyword evidence="2" id="KW-1133">Transmembrane helix</keyword>
<evidence type="ECO:0000256" key="2">
    <source>
        <dbReference type="SAM" id="Phobius"/>
    </source>
</evidence>
<keyword evidence="2" id="KW-0472">Membrane</keyword>
<keyword evidence="2" id="KW-0812">Transmembrane</keyword>
<feature type="transmembrane region" description="Helical" evidence="2">
    <location>
        <begin position="357"/>
        <end position="381"/>
    </location>
</feature>
<name>A0A9P3PWS0_LYOSH</name>
<protein>
    <submittedName>
        <fullName evidence="3">Uncharacterized protein</fullName>
    </submittedName>
</protein>
<accession>A0A9P3PWS0</accession>
<feature type="transmembrane region" description="Helical" evidence="2">
    <location>
        <begin position="90"/>
        <end position="107"/>
    </location>
</feature>
<evidence type="ECO:0000256" key="1">
    <source>
        <dbReference type="SAM" id="MobiDB-lite"/>
    </source>
</evidence>
<feature type="region of interest" description="Disordered" evidence="1">
    <location>
        <begin position="156"/>
        <end position="197"/>
    </location>
</feature>
<dbReference type="AlphaFoldDB" id="A0A9P3PWS0"/>